<feature type="region of interest" description="Disordered" evidence="11">
    <location>
        <begin position="1"/>
        <end position="20"/>
    </location>
</feature>
<dbReference type="Pfam" id="PF01753">
    <property type="entry name" value="zf-MYND"/>
    <property type="match status" value="1"/>
</dbReference>
<dbReference type="InterPro" id="IPR001464">
    <property type="entry name" value="Annexin"/>
</dbReference>
<dbReference type="InterPro" id="IPR046824">
    <property type="entry name" value="Mss51-like_C"/>
</dbReference>
<evidence type="ECO:0000256" key="9">
    <source>
        <dbReference type="PROSITE-ProRule" id="PRU00134"/>
    </source>
</evidence>
<dbReference type="InterPro" id="IPR037104">
    <property type="entry name" value="Annexin_sf"/>
</dbReference>
<dbReference type="AlphaFoldDB" id="A0AA41MTG1"/>
<dbReference type="PRINTS" id="PR01871">
    <property type="entry name" value="ANNEXINVII"/>
</dbReference>
<keyword evidence="6 10" id="KW-0106">Calcium</keyword>
<dbReference type="FunFam" id="1.10.220.10:FF:000004">
    <property type="entry name" value="Annexin"/>
    <property type="match status" value="1"/>
</dbReference>
<evidence type="ECO:0000256" key="7">
    <source>
        <dbReference type="ARBA" id="ARBA00023216"/>
    </source>
</evidence>
<evidence type="ECO:0000313" key="14">
    <source>
        <dbReference type="Proteomes" id="UP001166674"/>
    </source>
</evidence>
<organism evidence="13 14">
    <name type="scientific">Sciurus carolinensis</name>
    <name type="common">Eastern gray squirrel</name>
    <dbReference type="NCBI Taxonomy" id="30640"/>
    <lineage>
        <taxon>Eukaryota</taxon>
        <taxon>Metazoa</taxon>
        <taxon>Chordata</taxon>
        <taxon>Craniata</taxon>
        <taxon>Vertebrata</taxon>
        <taxon>Euteleostomi</taxon>
        <taxon>Mammalia</taxon>
        <taxon>Eutheria</taxon>
        <taxon>Euarchontoglires</taxon>
        <taxon>Glires</taxon>
        <taxon>Rodentia</taxon>
        <taxon>Sciuromorpha</taxon>
        <taxon>Sciuridae</taxon>
        <taxon>Sciurinae</taxon>
        <taxon>Sciurini</taxon>
        <taxon>Sciurus</taxon>
    </lineage>
</organism>
<dbReference type="PANTHER" id="PTHR46920:SF1">
    <property type="entry name" value="PROTEIN MSS51 HOMOLOG, MITOCHONDRIAL-RELATED"/>
    <property type="match status" value="1"/>
</dbReference>
<evidence type="ECO:0000259" key="12">
    <source>
        <dbReference type="PROSITE" id="PS50865"/>
    </source>
</evidence>
<dbReference type="PROSITE" id="PS51897">
    <property type="entry name" value="ANNEXIN_2"/>
    <property type="match status" value="4"/>
</dbReference>
<dbReference type="PANTHER" id="PTHR46920">
    <property type="match status" value="1"/>
</dbReference>
<dbReference type="Gene3D" id="1.10.220.10">
    <property type="entry name" value="Annexin"/>
    <property type="match status" value="4"/>
</dbReference>
<dbReference type="PRINTS" id="PR00196">
    <property type="entry name" value="ANNEXIN"/>
</dbReference>
<reference evidence="13" key="1">
    <citation type="submission" date="2020-03" db="EMBL/GenBank/DDBJ databases">
        <title>Studies in the Genomics of Life Span.</title>
        <authorList>
            <person name="Glass D."/>
        </authorList>
    </citation>
    <scope>NUCLEOTIDE SEQUENCE</scope>
    <source>
        <strain evidence="13">SUZIE</strain>
        <tissue evidence="13">Muscle</tissue>
    </source>
</reference>
<protein>
    <recommendedName>
        <fullName evidence="10">Annexin</fullName>
    </recommendedName>
</protein>
<evidence type="ECO:0000256" key="3">
    <source>
        <dbReference type="ARBA" id="ARBA00022737"/>
    </source>
</evidence>
<keyword evidence="4 9" id="KW-0863">Zinc-finger</keyword>
<keyword evidence="7 10" id="KW-0041">Annexin</keyword>
<dbReference type="GO" id="GO:0005544">
    <property type="term" value="F:calcium-dependent phospholipid binding"/>
    <property type="evidence" value="ECO:0007669"/>
    <property type="project" value="UniProtKB-KW"/>
</dbReference>
<dbReference type="GO" id="GO:0008270">
    <property type="term" value="F:zinc ion binding"/>
    <property type="evidence" value="ECO:0007669"/>
    <property type="project" value="UniProtKB-KW"/>
</dbReference>
<sequence length="896" mass="97477">MAPRLRRRRHKKSPSVAPMVVTPPTVVTPLPLTLSKPGPSIDAHGFFSLDRNVPGLSQLILQKLNMKSYEEYKLVIDGGTPVSGFGFRCPQEMFQRMEDTFRFCAHCRALPSELSDSKVLRHCKRCRNVYYCDPECQRSDWPVHRKVCQELRLVAVDRLMEWLLVTGDFVLPSGSWPWSAEVVQDWDTWFSMRGLQLDTTLNAMLGSHAMTSLWASVGRPRPDPDDLQGSLRRLLTDVLSRPLTLGLGFRALGIDVRKTGGSTVHVVGASHVETFLTHSGDYDELGYMFPGHLGLHVIMVGVDVSADFLHGTSASPLEPGTIQLSGHRSLYHDFWEEQVETGKLSYPDMVAAFHPGAVQAAAAAILTGSRGCRCPALPGPLRPSPAPSCAPAGWALTLLLFRVPHQPGTLPSSQYRDSAVVARTVTAGCLTFGSHFPGQYPYPSGFPPMGGGAYPPAPSGGYPGAGGYPASGGYPAPGGYPGAPQPGGAPSYPGVPPGQGYGAPPSGAGFSGYPQPPAQTYGGGPAQVPLPGGFPGGQMPSQYPGGQAPYPSQINTESFPSYPVFSPVSLDYSSEPAAVTQGTQGTIQPAASFDALRDAEILRKAMKGFGTDEQAIVDIVASRSNDQRQKIKAAFKTMYGKDLIKDLKSELSGNMEELILALFMPPTYYDAWSLRNAMQGAGTQERVLIEILCTRTNQEIREIVRCYQSEFGRDLEKDIKSDTSGHFERLLVSMCQGNRDENQSVNHQMAQDDAQRLYQAGEGRLGTDESCFNMILATRSFPQLKATMEAYSRMSNRDLLSSVGREFSGYVESGLKTILQCALNRPAFFAERLYYSMKGAGTDDSTLVRIVVSRSEIDLVQIKQMFTQMYQKTLGTMIASDTSGDYRKLLLAIVGQ</sequence>
<evidence type="ECO:0000313" key="13">
    <source>
        <dbReference type="EMBL" id="MBZ3877509.1"/>
    </source>
</evidence>
<dbReference type="Gene3D" id="6.10.140.2220">
    <property type="match status" value="1"/>
</dbReference>
<name>A0AA41MTG1_SCICA</name>
<dbReference type="FunFam" id="1.10.220.10:FF:000003">
    <property type="entry name" value="Annexin"/>
    <property type="match status" value="1"/>
</dbReference>
<evidence type="ECO:0000256" key="11">
    <source>
        <dbReference type="SAM" id="MobiDB-lite"/>
    </source>
</evidence>
<proteinExistence type="inferred from homology"/>
<comment type="caution">
    <text evidence="13">The sequence shown here is derived from an EMBL/GenBank/DDBJ whole genome shotgun (WGS) entry which is preliminary data.</text>
</comment>
<evidence type="ECO:0000256" key="10">
    <source>
        <dbReference type="RuleBase" id="RU003540"/>
    </source>
</evidence>
<dbReference type="FunFam" id="1.10.220.10:FF:000001">
    <property type="entry name" value="Annexin"/>
    <property type="match status" value="1"/>
</dbReference>
<dbReference type="SUPFAM" id="SSF47874">
    <property type="entry name" value="Annexin"/>
    <property type="match status" value="1"/>
</dbReference>
<dbReference type="InterPro" id="IPR018502">
    <property type="entry name" value="Annexin_repeat"/>
</dbReference>
<accession>A0AA41MTG1</accession>
<gene>
    <name evidence="13" type="ORF">SUZIE_143010</name>
</gene>
<evidence type="ECO:0000256" key="5">
    <source>
        <dbReference type="ARBA" id="ARBA00022833"/>
    </source>
</evidence>
<evidence type="ECO:0000256" key="6">
    <source>
        <dbReference type="ARBA" id="ARBA00022837"/>
    </source>
</evidence>
<dbReference type="Pfam" id="PF20179">
    <property type="entry name" value="MSS51_C"/>
    <property type="match status" value="1"/>
</dbReference>
<dbReference type="InterPro" id="IPR018252">
    <property type="entry name" value="Annexin_repeat_CS"/>
</dbReference>
<dbReference type="GO" id="GO:0005509">
    <property type="term" value="F:calcium ion binding"/>
    <property type="evidence" value="ECO:0007669"/>
    <property type="project" value="InterPro"/>
</dbReference>
<keyword evidence="2" id="KW-0479">Metal-binding</keyword>
<feature type="domain" description="MYND-type" evidence="12">
    <location>
        <begin position="104"/>
        <end position="148"/>
    </location>
</feature>
<keyword evidence="3 10" id="KW-0677">Repeat</keyword>
<evidence type="ECO:0000256" key="1">
    <source>
        <dbReference type="ARBA" id="ARBA00007831"/>
    </source>
</evidence>
<feature type="region of interest" description="Disordered" evidence="11">
    <location>
        <begin position="479"/>
        <end position="556"/>
    </location>
</feature>
<dbReference type="InterPro" id="IPR052839">
    <property type="entry name" value="Mito_gene_expr_regulator"/>
</dbReference>
<dbReference type="SUPFAM" id="SSF144232">
    <property type="entry name" value="HIT/MYND zinc finger-like"/>
    <property type="match status" value="1"/>
</dbReference>
<evidence type="ECO:0000256" key="2">
    <source>
        <dbReference type="ARBA" id="ARBA00022723"/>
    </source>
</evidence>
<dbReference type="PROSITE" id="PS00223">
    <property type="entry name" value="ANNEXIN_1"/>
    <property type="match status" value="3"/>
</dbReference>
<dbReference type="FunFam" id="1.10.220.10:FF:000002">
    <property type="entry name" value="Annexin"/>
    <property type="match status" value="1"/>
</dbReference>
<comment type="similarity">
    <text evidence="1 10">Belongs to the annexin family.</text>
</comment>
<dbReference type="PROSITE" id="PS50865">
    <property type="entry name" value="ZF_MYND_2"/>
    <property type="match status" value="1"/>
</dbReference>
<comment type="domain">
    <text evidence="10">A pair of annexin repeats may form one binding site for calcium and phospholipid.</text>
</comment>
<feature type="compositionally biased region" description="Basic residues" evidence="11">
    <location>
        <begin position="1"/>
        <end position="13"/>
    </location>
</feature>
<evidence type="ECO:0000256" key="4">
    <source>
        <dbReference type="ARBA" id="ARBA00022771"/>
    </source>
</evidence>
<keyword evidence="8 10" id="KW-0111">Calcium/phospholipid-binding</keyword>
<dbReference type="SMART" id="SM00335">
    <property type="entry name" value="ANX"/>
    <property type="match status" value="4"/>
</dbReference>
<dbReference type="EMBL" id="JAATJV010297400">
    <property type="protein sequence ID" value="MBZ3877509.1"/>
    <property type="molecule type" value="Genomic_DNA"/>
</dbReference>
<keyword evidence="5" id="KW-0862">Zinc</keyword>
<dbReference type="Proteomes" id="UP001166674">
    <property type="component" value="Unassembled WGS sequence"/>
</dbReference>
<dbReference type="PROSITE" id="PS01360">
    <property type="entry name" value="ZF_MYND_1"/>
    <property type="match status" value="1"/>
</dbReference>
<evidence type="ECO:0000256" key="8">
    <source>
        <dbReference type="ARBA" id="ARBA00023302"/>
    </source>
</evidence>
<dbReference type="Pfam" id="PF00191">
    <property type="entry name" value="Annexin"/>
    <property type="match status" value="4"/>
</dbReference>
<dbReference type="InterPro" id="IPR002893">
    <property type="entry name" value="Znf_MYND"/>
</dbReference>
<keyword evidence="14" id="KW-1185">Reference proteome</keyword>